<dbReference type="Proteomes" id="UP000326877">
    <property type="component" value="Unassembled WGS sequence"/>
</dbReference>
<dbReference type="AlphaFoldDB" id="A0A5N7CM41"/>
<sequence>MTSRGWFSLSVDQALPLDLASHDLDFSTLDMVRPSVMEELPLQELSDFQPRNAALPPSDITELYKRNQLPEMDKDAVESRHYDPTYMNAVPIENVEAENLAHVEEVPVELTDIVFQLASQMQLNSNYPQSIELSIPPAHVLNAWGANACLKAMHELIRRYTSYTLRNCLPQSESRWNASSAQNWAIFGEGNGGIQCGQKLGTPGKQTILQYLTNIVKDKGDISPGSPTFSLEERNEAMKVLEGLLEETRDECYGFSLSEVKASAIHRVMILSALTNYHTPTSDIISHAIKVIYGKMDDSSWTQIIDRCSLCVHVFETIRSARCTHFITPVHFLRAALVLWLYATIYDRLRQGREYQFQVPMVVLDFKSLNTTATKQWVSNGSSCIKLARVSNLLNRNGRCKILEDSVVIMRSLKAWGISTMYAQLLARVLDAENMRTA</sequence>
<proteinExistence type="predicted"/>
<dbReference type="OrthoDB" id="1405595at2759"/>
<organism evidence="1">
    <name type="scientific">Petromyces alliaceus</name>
    <name type="common">Aspergillus alliaceus</name>
    <dbReference type="NCBI Taxonomy" id="209559"/>
    <lineage>
        <taxon>Eukaryota</taxon>
        <taxon>Fungi</taxon>
        <taxon>Dikarya</taxon>
        <taxon>Ascomycota</taxon>
        <taxon>Pezizomycotina</taxon>
        <taxon>Eurotiomycetes</taxon>
        <taxon>Eurotiomycetidae</taxon>
        <taxon>Eurotiales</taxon>
        <taxon>Aspergillaceae</taxon>
        <taxon>Aspergillus</taxon>
        <taxon>Aspergillus subgen. Circumdati</taxon>
    </lineage>
</organism>
<reference evidence="1" key="1">
    <citation type="submission" date="2019-04" db="EMBL/GenBank/DDBJ databases">
        <title>Friends and foes A comparative genomics studyof 23 Aspergillus species from section Flavi.</title>
        <authorList>
            <consortium name="DOE Joint Genome Institute"/>
            <person name="Kjaerbolling I."/>
            <person name="Vesth T."/>
            <person name="Frisvad J.C."/>
            <person name="Nybo J.L."/>
            <person name="Theobald S."/>
            <person name="Kildgaard S."/>
            <person name="Isbrandt T."/>
            <person name="Kuo A."/>
            <person name="Sato A."/>
            <person name="Lyhne E.K."/>
            <person name="Kogle M.E."/>
            <person name="Wiebenga A."/>
            <person name="Kun R.S."/>
            <person name="Lubbers R.J."/>
            <person name="Makela M.R."/>
            <person name="Barry K."/>
            <person name="Chovatia M."/>
            <person name="Clum A."/>
            <person name="Daum C."/>
            <person name="Haridas S."/>
            <person name="He G."/>
            <person name="LaButti K."/>
            <person name="Lipzen A."/>
            <person name="Mondo S."/>
            <person name="Riley R."/>
            <person name="Salamov A."/>
            <person name="Simmons B.A."/>
            <person name="Magnuson J.K."/>
            <person name="Henrissat B."/>
            <person name="Mortensen U.H."/>
            <person name="Larsen T.O."/>
            <person name="Devries R.P."/>
            <person name="Grigoriev I.V."/>
            <person name="Machida M."/>
            <person name="Baker S.E."/>
            <person name="Andersen M.R."/>
        </authorList>
    </citation>
    <scope>NUCLEOTIDE SEQUENCE [LARGE SCALE GENOMIC DNA]</scope>
    <source>
        <strain evidence="1">IBT 14317</strain>
    </source>
</reference>
<protein>
    <recommendedName>
        <fullName evidence="2">Transcription factor domain-containing protein</fullName>
    </recommendedName>
</protein>
<gene>
    <name evidence="1" type="ORF">BDV23DRAFT_168808</name>
</gene>
<accession>A0A5N7CM41</accession>
<evidence type="ECO:0000313" key="1">
    <source>
        <dbReference type="EMBL" id="KAE8395204.1"/>
    </source>
</evidence>
<evidence type="ECO:0008006" key="2">
    <source>
        <dbReference type="Google" id="ProtNLM"/>
    </source>
</evidence>
<name>A0A5N7CM41_PETAA</name>
<dbReference type="EMBL" id="ML735219">
    <property type="protein sequence ID" value="KAE8395204.1"/>
    <property type="molecule type" value="Genomic_DNA"/>
</dbReference>